<name>A0A1Y3UBV2_9ACTN</name>
<dbReference type="AlphaFoldDB" id="A0A1Y3UBV2"/>
<protein>
    <recommendedName>
        <fullName evidence="3">DUF1836 domain-containing protein</fullName>
    </recommendedName>
</protein>
<evidence type="ECO:0008006" key="3">
    <source>
        <dbReference type="Google" id="ProtNLM"/>
    </source>
</evidence>
<dbReference type="PANTHER" id="PTHR40056:SF1">
    <property type="entry name" value="DUF1836 DOMAIN-CONTAINING PROTEIN"/>
    <property type="match status" value="1"/>
</dbReference>
<evidence type="ECO:0000313" key="1">
    <source>
        <dbReference type="EMBL" id="OUN44658.1"/>
    </source>
</evidence>
<evidence type="ECO:0000313" key="2">
    <source>
        <dbReference type="Proteomes" id="UP000196560"/>
    </source>
</evidence>
<dbReference type="STRING" id="1118060.GCA_000311845_01002"/>
<dbReference type="Pfam" id="PF08876">
    <property type="entry name" value="DUF1836"/>
    <property type="match status" value="1"/>
</dbReference>
<sequence>MNEHGRAITQEDIKPTVLPDAYLTSSIASALVDFKMPRFEDLPTVGLYRDQVIGIVEQTLSPLGTCIDGELLTPSMVNNYVKAGLIAAPVKKLYNREHVARLLVICIFKQVLSIQAIATLFKIQRVSYMVDVAFDYVAVELENAVRSAFSIDAIPQPDSATHVTRESLLVRNAVTAFAAKAYLLGYLHYIGYEGSE</sequence>
<dbReference type="eggNOG" id="COG0789">
    <property type="taxonomic scope" value="Bacteria"/>
</dbReference>
<keyword evidence="2" id="KW-1185">Reference proteome</keyword>
<organism evidence="1 2">
    <name type="scientific">Enorma massiliensis</name>
    <dbReference type="NCBI Taxonomy" id="1472761"/>
    <lineage>
        <taxon>Bacteria</taxon>
        <taxon>Bacillati</taxon>
        <taxon>Actinomycetota</taxon>
        <taxon>Coriobacteriia</taxon>
        <taxon>Coriobacteriales</taxon>
        <taxon>Coriobacteriaceae</taxon>
        <taxon>Enorma</taxon>
    </lineage>
</organism>
<dbReference type="InterPro" id="IPR014975">
    <property type="entry name" value="DUF1836"/>
</dbReference>
<accession>A0A1Y3UBV2</accession>
<proteinExistence type="predicted"/>
<dbReference type="PANTHER" id="PTHR40056">
    <property type="entry name" value="HYPOTHETICAL CYTOSOLIC PROTEIN"/>
    <property type="match status" value="1"/>
</dbReference>
<dbReference type="Proteomes" id="UP000196560">
    <property type="component" value="Unassembled WGS sequence"/>
</dbReference>
<dbReference type="EMBL" id="NFHO01000001">
    <property type="protein sequence ID" value="OUN44658.1"/>
    <property type="molecule type" value="Genomic_DNA"/>
</dbReference>
<comment type="caution">
    <text evidence="1">The sequence shown here is derived from an EMBL/GenBank/DDBJ whole genome shotgun (WGS) entry which is preliminary data.</text>
</comment>
<reference evidence="2" key="1">
    <citation type="submission" date="2017-04" db="EMBL/GenBank/DDBJ databases">
        <title>Function of individual gut microbiota members based on whole genome sequencing of pure cultures obtained from chicken caecum.</title>
        <authorList>
            <person name="Medvecky M."/>
            <person name="Cejkova D."/>
            <person name="Polansky O."/>
            <person name="Karasova D."/>
            <person name="Kubasova T."/>
            <person name="Cizek A."/>
            <person name="Rychlik I."/>
        </authorList>
    </citation>
    <scope>NUCLEOTIDE SEQUENCE [LARGE SCALE GENOMIC DNA]</scope>
    <source>
        <strain evidence="2">An70</strain>
    </source>
</reference>
<gene>
    <name evidence="1" type="ORF">B5G21_00530</name>
</gene>